<protein>
    <submittedName>
        <fullName evidence="1">Uncharacterized protein</fullName>
    </submittedName>
</protein>
<dbReference type="Proteomes" id="UP000234275">
    <property type="component" value="Unassembled WGS sequence"/>
</dbReference>
<reference evidence="1 2" key="1">
    <citation type="submission" date="2016-12" db="EMBL/GenBank/DDBJ databases">
        <title>The genomes of Aspergillus section Nigri reveals drivers in fungal speciation.</title>
        <authorList>
            <consortium name="DOE Joint Genome Institute"/>
            <person name="Vesth T.C."/>
            <person name="Nybo J."/>
            <person name="Theobald S."/>
            <person name="Brandl J."/>
            <person name="Frisvad J.C."/>
            <person name="Nielsen K.F."/>
            <person name="Lyhne E.K."/>
            <person name="Kogle M.E."/>
            <person name="Kuo A."/>
            <person name="Riley R."/>
            <person name="Clum A."/>
            <person name="Nolan M."/>
            <person name="Lipzen A."/>
            <person name="Salamov A."/>
            <person name="Henrissat B."/>
            <person name="Wiebenga A."/>
            <person name="De Vries R.P."/>
            <person name="Grigoriev I.V."/>
            <person name="Mortensen U.H."/>
            <person name="Andersen M.R."/>
            <person name="Baker S.E."/>
        </authorList>
    </citation>
    <scope>NUCLEOTIDE SEQUENCE [LARGE SCALE GENOMIC DNA]</scope>
    <source>
        <strain evidence="1 2">IBT 23096</strain>
    </source>
</reference>
<dbReference type="VEuPathDB" id="FungiDB:P170DRAFT_433994"/>
<evidence type="ECO:0000313" key="2">
    <source>
        <dbReference type="Proteomes" id="UP000234275"/>
    </source>
</evidence>
<sequence length="52" mass="5512">MFYRSAWEVSSCRDRPGSPPVLATGSAGLRQRVGALEFPSTVVGSAEGDNQN</sequence>
<comment type="caution">
    <text evidence="1">The sequence shown here is derived from an EMBL/GenBank/DDBJ whole genome shotgun (WGS) entry which is preliminary data.</text>
</comment>
<evidence type="ECO:0000313" key="1">
    <source>
        <dbReference type="EMBL" id="PLB52155.1"/>
    </source>
</evidence>
<organism evidence="1 2">
    <name type="scientific">Aspergillus steynii IBT 23096</name>
    <dbReference type="NCBI Taxonomy" id="1392250"/>
    <lineage>
        <taxon>Eukaryota</taxon>
        <taxon>Fungi</taxon>
        <taxon>Dikarya</taxon>
        <taxon>Ascomycota</taxon>
        <taxon>Pezizomycotina</taxon>
        <taxon>Eurotiomycetes</taxon>
        <taxon>Eurotiomycetidae</taxon>
        <taxon>Eurotiales</taxon>
        <taxon>Aspergillaceae</taxon>
        <taxon>Aspergillus</taxon>
        <taxon>Aspergillus subgen. Circumdati</taxon>
    </lineage>
</organism>
<keyword evidence="2" id="KW-1185">Reference proteome</keyword>
<accession>A0A2I2GGZ5</accession>
<dbReference type="EMBL" id="MSFO01000002">
    <property type="protein sequence ID" value="PLB52155.1"/>
    <property type="molecule type" value="Genomic_DNA"/>
</dbReference>
<dbReference type="AlphaFoldDB" id="A0A2I2GGZ5"/>
<dbReference type="RefSeq" id="XP_024707457.1">
    <property type="nucleotide sequence ID" value="XM_024848623.1"/>
</dbReference>
<dbReference type="GeneID" id="36556322"/>
<gene>
    <name evidence="1" type="ORF">P170DRAFT_433994</name>
</gene>
<name>A0A2I2GGZ5_9EURO</name>
<proteinExistence type="predicted"/>